<feature type="signal peptide" evidence="1">
    <location>
        <begin position="1"/>
        <end position="19"/>
    </location>
</feature>
<evidence type="ECO:0000313" key="3">
    <source>
        <dbReference type="Proteomes" id="UP001302349"/>
    </source>
</evidence>
<feature type="chain" id="PRO_5045702292" description="DUF3828 domain-containing protein" evidence="1">
    <location>
        <begin position="20"/>
        <end position="167"/>
    </location>
</feature>
<keyword evidence="1" id="KW-0732">Signal</keyword>
<keyword evidence="3" id="KW-1185">Reference proteome</keyword>
<reference evidence="2 3" key="1">
    <citation type="journal article" date="2023" name="Microbiol. Resour. Announc.">
        <title>Complete Genome Sequence of Imperialibacter roseus strain P4T.</title>
        <authorList>
            <person name="Tizabi D.R."/>
            <person name="Bachvaroff T."/>
            <person name="Hill R.T."/>
        </authorList>
    </citation>
    <scope>NUCLEOTIDE SEQUENCE [LARGE SCALE GENOMIC DNA]</scope>
    <source>
        <strain evidence="2 3">P4T</strain>
    </source>
</reference>
<dbReference type="Proteomes" id="UP001302349">
    <property type="component" value="Chromosome"/>
</dbReference>
<proteinExistence type="predicted"/>
<evidence type="ECO:0000313" key="2">
    <source>
        <dbReference type="EMBL" id="WOK08959.1"/>
    </source>
</evidence>
<dbReference type="RefSeq" id="WP_317491588.1">
    <property type="nucleotide sequence ID" value="NZ_CP136051.1"/>
</dbReference>
<gene>
    <name evidence="2" type="ORF">RT717_09965</name>
</gene>
<protein>
    <recommendedName>
        <fullName evidence="4">DUF3828 domain-containing protein</fullName>
    </recommendedName>
</protein>
<evidence type="ECO:0000256" key="1">
    <source>
        <dbReference type="SAM" id="SignalP"/>
    </source>
</evidence>
<evidence type="ECO:0008006" key="4">
    <source>
        <dbReference type="Google" id="ProtNLM"/>
    </source>
</evidence>
<name>A0ABZ0IVE8_9BACT</name>
<dbReference type="EMBL" id="CP136051">
    <property type="protein sequence ID" value="WOK08959.1"/>
    <property type="molecule type" value="Genomic_DNA"/>
</dbReference>
<organism evidence="2 3">
    <name type="scientific">Imperialibacter roseus</name>
    <dbReference type="NCBI Taxonomy" id="1324217"/>
    <lineage>
        <taxon>Bacteria</taxon>
        <taxon>Pseudomonadati</taxon>
        <taxon>Bacteroidota</taxon>
        <taxon>Cytophagia</taxon>
        <taxon>Cytophagales</taxon>
        <taxon>Flammeovirgaceae</taxon>
        <taxon>Imperialibacter</taxon>
    </lineage>
</organism>
<accession>A0ABZ0IVE8</accession>
<sequence length="167" mass="18870">MKALAIFSTLLLGVHFATAHSPEEEKGTAAENLGRQILVTFQNKSIKEYYHLFPSLEELHGLMMANSDAYSVFLDVAKKDFAKVYQKRIKPEIESAYLRTFYAGCELGIEWSEVIFVGAYEAESPRADGTSSLVIEFLSGQKNYKLLVEKVMILSGEWKTTQYINLI</sequence>